<proteinExistence type="predicted"/>
<evidence type="ECO:0000313" key="1">
    <source>
        <dbReference type="EMBL" id="KAJ7743961.1"/>
    </source>
</evidence>
<reference evidence="1" key="1">
    <citation type="submission" date="2023-03" db="EMBL/GenBank/DDBJ databases">
        <title>Massive genome expansion in bonnet fungi (Mycena s.s.) driven by repeated elements and novel gene families across ecological guilds.</title>
        <authorList>
            <consortium name="Lawrence Berkeley National Laboratory"/>
            <person name="Harder C.B."/>
            <person name="Miyauchi S."/>
            <person name="Viragh M."/>
            <person name="Kuo A."/>
            <person name="Thoen E."/>
            <person name="Andreopoulos B."/>
            <person name="Lu D."/>
            <person name="Skrede I."/>
            <person name="Drula E."/>
            <person name="Henrissat B."/>
            <person name="Morin E."/>
            <person name="Kohler A."/>
            <person name="Barry K."/>
            <person name="LaButti K."/>
            <person name="Morin E."/>
            <person name="Salamov A."/>
            <person name="Lipzen A."/>
            <person name="Mereny Z."/>
            <person name="Hegedus B."/>
            <person name="Baldrian P."/>
            <person name="Stursova M."/>
            <person name="Weitz H."/>
            <person name="Taylor A."/>
            <person name="Grigoriev I.V."/>
            <person name="Nagy L.G."/>
            <person name="Martin F."/>
            <person name="Kauserud H."/>
        </authorList>
    </citation>
    <scope>NUCLEOTIDE SEQUENCE</scope>
    <source>
        <strain evidence="1">CBHHK188m</strain>
    </source>
</reference>
<keyword evidence="2" id="KW-1185">Reference proteome</keyword>
<protein>
    <submittedName>
        <fullName evidence="1">Uncharacterized protein</fullName>
    </submittedName>
</protein>
<dbReference type="AlphaFoldDB" id="A0AAD7IIN3"/>
<dbReference type="Proteomes" id="UP001215280">
    <property type="component" value="Unassembled WGS sequence"/>
</dbReference>
<gene>
    <name evidence="1" type="ORF">DFH07DRAFT_835349</name>
</gene>
<accession>A0AAD7IIN3</accession>
<comment type="caution">
    <text evidence="1">The sequence shown here is derived from an EMBL/GenBank/DDBJ whole genome shotgun (WGS) entry which is preliminary data.</text>
</comment>
<name>A0AAD7IIN3_9AGAR</name>
<sequence length="139" mass="15129">MVHKVFSAFEDDTEFQLIMFAPGPFYAEHYDTNAALAQNRHVIYRAETHYALYSEAQKNFDYRDALGRITAKTLIIVGGGLDMPAQCWPVQAHGRPHPKCAAGDRAGGEPFRAGAAERGVRQGLARVAGGVVPSQIPCA</sequence>
<organism evidence="1 2">
    <name type="scientific">Mycena maculata</name>
    <dbReference type="NCBI Taxonomy" id="230809"/>
    <lineage>
        <taxon>Eukaryota</taxon>
        <taxon>Fungi</taxon>
        <taxon>Dikarya</taxon>
        <taxon>Basidiomycota</taxon>
        <taxon>Agaricomycotina</taxon>
        <taxon>Agaricomycetes</taxon>
        <taxon>Agaricomycetidae</taxon>
        <taxon>Agaricales</taxon>
        <taxon>Marasmiineae</taxon>
        <taxon>Mycenaceae</taxon>
        <taxon>Mycena</taxon>
    </lineage>
</organism>
<dbReference type="EMBL" id="JARJLG010000110">
    <property type="protein sequence ID" value="KAJ7743961.1"/>
    <property type="molecule type" value="Genomic_DNA"/>
</dbReference>
<evidence type="ECO:0000313" key="2">
    <source>
        <dbReference type="Proteomes" id="UP001215280"/>
    </source>
</evidence>